<dbReference type="SUPFAM" id="SSF52172">
    <property type="entry name" value="CheY-like"/>
    <property type="match status" value="1"/>
</dbReference>
<feature type="modified residue" description="4-aspartylphosphate" evidence="4">
    <location>
        <position position="57"/>
    </location>
</feature>
<dbReference type="OrthoDB" id="9784719at2"/>
<evidence type="ECO:0000259" key="5">
    <source>
        <dbReference type="PROSITE" id="PS50110"/>
    </source>
</evidence>
<evidence type="ECO:0000256" key="3">
    <source>
        <dbReference type="ARBA" id="ARBA00023163"/>
    </source>
</evidence>
<accession>A0A1C3W081</accession>
<dbReference type="PROSITE" id="PS50110">
    <property type="entry name" value="RESPONSE_REGULATORY"/>
    <property type="match status" value="1"/>
</dbReference>
<feature type="domain" description="Response regulatory" evidence="5">
    <location>
        <begin position="7"/>
        <end position="120"/>
    </location>
</feature>
<proteinExistence type="predicted"/>
<dbReference type="EMBL" id="FMAF01000007">
    <property type="protein sequence ID" value="SCB33305.1"/>
    <property type="molecule type" value="Genomic_DNA"/>
</dbReference>
<evidence type="ECO:0000313" key="6">
    <source>
        <dbReference type="EMBL" id="SCB33305.1"/>
    </source>
</evidence>
<dbReference type="PANTHER" id="PTHR44591">
    <property type="entry name" value="STRESS RESPONSE REGULATOR PROTEIN 1"/>
    <property type="match status" value="1"/>
</dbReference>
<gene>
    <name evidence="6" type="ORF">GA0061101_107213</name>
</gene>
<protein>
    <submittedName>
        <fullName evidence="6">Response regulator receiver domain-containing protein</fullName>
    </submittedName>
</protein>
<keyword evidence="1 4" id="KW-0597">Phosphoprotein</keyword>
<dbReference type="PANTHER" id="PTHR44591:SF3">
    <property type="entry name" value="RESPONSE REGULATORY DOMAIN-CONTAINING PROTEIN"/>
    <property type="match status" value="1"/>
</dbReference>
<name>A0A1C3W081_9HYPH</name>
<evidence type="ECO:0000256" key="2">
    <source>
        <dbReference type="ARBA" id="ARBA00023015"/>
    </source>
</evidence>
<dbReference type="Pfam" id="PF00072">
    <property type="entry name" value="Response_reg"/>
    <property type="match status" value="1"/>
</dbReference>
<dbReference type="Proteomes" id="UP000199205">
    <property type="component" value="Unassembled WGS sequence"/>
</dbReference>
<dbReference type="AlphaFoldDB" id="A0A1C3W081"/>
<keyword evidence="3" id="KW-0804">Transcription</keyword>
<dbReference type="InterPro" id="IPR001789">
    <property type="entry name" value="Sig_transdc_resp-reg_receiver"/>
</dbReference>
<evidence type="ECO:0000313" key="7">
    <source>
        <dbReference type="Proteomes" id="UP000199205"/>
    </source>
</evidence>
<dbReference type="Gene3D" id="3.40.50.2300">
    <property type="match status" value="1"/>
</dbReference>
<reference evidence="6 7" key="1">
    <citation type="submission" date="2016-08" db="EMBL/GenBank/DDBJ databases">
        <authorList>
            <person name="Seilhamer J.J."/>
        </authorList>
    </citation>
    <scope>NUCLEOTIDE SEQUENCE [LARGE SCALE GENOMIC DNA]</scope>
    <source>
        <strain evidence="6 7">P1-7</strain>
    </source>
</reference>
<evidence type="ECO:0000256" key="4">
    <source>
        <dbReference type="PROSITE-ProRule" id="PRU00169"/>
    </source>
</evidence>
<dbReference type="SMART" id="SM00448">
    <property type="entry name" value="REC"/>
    <property type="match status" value="1"/>
</dbReference>
<organism evidence="6 7">
    <name type="scientific">Rhizobium lusitanum</name>
    <dbReference type="NCBI Taxonomy" id="293958"/>
    <lineage>
        <taxon>Bacteria</taxon>
        <taxon>Pseudomonadati</taxon>
        <taxon>Pseudomonadota</taxon>
        <taxon>Alphaproteobacteria</taxon>
        <taxon>Hyphomicrobiales</taxon>
        <taxon>Rhizobiaceae</taxon>
        <taxon>Rhizobium/Agrobacterium group</taxon>
        <taxon>Rhizobium</taxon>
    </lineage>
</organism>
<sequence>MTHARIAVLVVEDEPLTRIDIVSALEDGGFLVFEAANADEAIVVLEHHTEIQALFTDIDMPGSMDGLKLAAAVRDRWPPIKIIVTSGHRSILEENLPIDGRFFSKPYNPERIISAIREMVAA</sequence>
<keyword evidence="2" id="KW-0805">Transcription regulation</keyword>
<dbReference type="InterPro" id="IPR050595">
    <property type="entry name" value="Bact_response_regulator"/>
</dbReference>
<dbReference type="InterPro" id="IPR011006">
    <property type="entry name" value="CheY-like_superfamily"/>
</dbReference>
<evidence type="ECO:0000256" key="1">
    <source>
        <dbReference type="ARBA" id="ARBA00022553"/>
    </source>
</evidence>
<dbReference type="GO" id="GO:0000160">
    <property type="term" value="P:phosphorelay signal transduction system"/>
    <property type="evidence" value="ECO:0007669"/>
    <property type="project" value="InterPro"/>
</dbReference>